<sequence>MSANLASPIRDITVGHSTPQATSGWSEWVPLGVIVTLFVAVVGWLLVARHRRQDHTRADLAPISAMLEAIDLETGRLAHSPGTAAHGDFAQLRDWQTRVERAAERVPDALKPALAEVAKQVAAYNTATALLTVDEVTSAYLAATTSDAIPAQWNLELLLGRAQQQGPAHSDLMTAITVAENAVNLMLTSWGLPTARSLTGPASKGAPAVRCRADRS</sequence>
<gene>
    <name evidence="2" type="ORF">K7862_28680</name>
</gene>
<protein>
    <recommendedName>
        <fullName evidence="4">LemA family protein</fullName>
    </recommendedName>
</protein>
<evidence type="ECO:0000313" key="3">
    <source>
        <dbReference type="Proteomes" id="UP000778578"/>
    </source>
</evidence>
<evidence type="ECO:0008006" key="4">
    <source>
        <dbReference type="Google" id="ProtNLM"/>
    </source>
</evidence>
<keyword evidence="1" id="KW-0812">Transmembrane</keyword>
<proteinExistence type="predicted"/>
<dbReference type="Proteomes" id="UP000778578">
    <property type="component" value="Unassembled WGS sequence"/>
</dbReference>
<organism evidence="2 3">
    <name type="scientific">Actinacidiphila acidipaludis</name>
    <dbReference type="NCBI Taxonomy" id="2873382"/>
    <lineage>
        <taxon>Bacteria</taxon>
        <taxon>Bacillati</taxon>
        <taxon>Actinomycetota</taxon>
        <taxon>Actinomycetes</taxon>
        <taxon>Kitasatosporales</taxon>
        <taxon>Streptomycetaceae</taxon>
        <taxon>Actinacidiphila</taxon>
    </lineage>
</organism>
<comment type="caution">
    <text evidence="2">The sequence shown here is derived from an EMBL/GenBank/DDBJ whole genome shotgun (WGS) entry which is preliminary data.</text>
</comment>
<keyword evidence="1" id="KW-1133">Transmembrane helix</keyword>
<dbReference type="EMBL" id="JAINZZ010000051">
    <property type="protein sequence ID" value="MBY8881585.1"/>
    <property type="molecule type" value="Genomic_DNA"/>
</dbReference>
<evidence type="ECO:0000313" key="2">
    <source>
        <dbReference type="EMBL" id="MBY8881585.1"/>
    </source>
</evidence>
<keyword evidence="3" id="KW-1185">Reference proteome</keyword>
<feature type="transmembrane region" description="Helical" evidence="1">
    <location>
        <begin position="28"/>
        <end position="47"/>
    </location>
</feature>
<keyword evidence="1" id="KW-0472">Membrane</keyword>
<reference evidence="2 3" key="1">
    <citation type="submission" date="2021-08" db="EMBL/GenBank/DDBJ databases">
        <title>WGS of actinomycetes from Thailand.</title>
        <authorList>
            <person name="Thawai C."/>
        </authorList>
    </citation>
    <scope>NUCLEOTIDE SEQUENCE [LARGE SCALE GENOMIC DNA]</scope>
    <source>
        <strain evidence="2 3">PLK6-54</strain>
    </source>
</reference>
<dbReference type="RefSeq" id="WP_222967561.1">
    <property type="nucleotide sequence ID" value="NZ_JAINZZ010000051.1"/>
</dbReference>
<name>A0ABS7QEJ5_9ACTN</name>
<evidence type="ECO:0000256" key="1">
    <source>
        <dbReference type="SAM" id="Phobius"/>
    </source>
</evidence>
<accession>A0ABS7QEJ5</accession>